<proteinExistence type="predicted"/>
<sequence>MQADTWERARQVPQSIKTESVFTETSRFADETAILGHENRSADIFIKEESDRQSGVIEQASDSENNQCSLDTGNRMSFTGSKCMKVFTGDANVFPAAVSLNLHGVIVPSLCWTELFKLFSSENLKALKWRRRTPSTGAVACSRTATLEEESSQSR</sequence>
<evidence type="ECO:0000313" key="1">
    <source>
        <dbReference type="EMBL" id="KAK6294165.1"/>
    </source>
</evidence>
<keyword evidence="2" id="KW-1185">Reference proteome</keyword>
<dbReference type="AlphaFoldDB" id="A0AAN8KRP6"/>
<protein>
    <submittedName>
        <fullName evidence="1">Uncharacterized protein</fullName>
    </submittedName>
</protein>
<gene>
    <name evidence="1" type="ORF">J4Q44_G00349950</name>
</gene>
<name>A0AAN8KRP6_9TELE</name>
<dbReference type="EMBL" id="JAGTTL010000035">
    <property type="protein sequence ID" value="KAK6294165.1"/>
    <property type="molecule type" value="Genomic_DNA"/>
</dbReference>
<evidence type="ECO:0000313" key="2">
    <source>
        <dbReference type="Proteomes" id="UP001356427"/>
    </source>
</evidence>
<organism evidence="1 2">
    <name type="scientific">Coregonus suidteri</name>
    <dbReference type="NCBI Taxonomy" id="861788"/>
    <lineage>
        <taxon>Eukaryota</taxon>
        <taxon>Metazoa</taxon>
        <taxon>Chordata</taxon>
        <taxon>Craniata</taxon>
        <taxon>Vertebrata</taxon>
        <taxon>Euteleostomi</taxon>
        <taxon>Actinopterygii</taxon>
        <taxon>Neopterygii</taxon>
        <taxon>Teleostei</taxon>
        <taxon>Protacanthopterygii</taxon>
        <taxon>Salmoniformes</taxon>
        <taxon>Salmonidae</taxon>
        <taxon>Coregoninae</taxon>
        <taxon>Coregonus</taxon>
    </lineage>
</organism>
<comment type="caution">
    <text evidence="1">The sequence shown here is derived from an EMBL/GenBank/DDBJ whole genome shotgun (WGS) entry which is preliminary data.</text>
</comment>
<dbReference type="Proteomes" id="UP001356427">
    <property type="component" value="Unassembled WGS sequence"/>
</dbReference>
<accession>A0AAN8KRP6</accession>
<reference evidence="1 2" key="1">
    <citation type="submission" date="2021-04" db="EMBL/GenBank/DDBJ databases">
        <authorList>
            <person name="De Guttry C."/>
            <person name="Zahm M."/>
            <person name="Klopp C."/>
            <person name="Cabau C."/>
            <person name="Louis A."/>
            <person name="Berthelot C."/>
            <person name="Parey E."/>
            <person name="Roest Crollius H."/>
            <person name="Montfort J."/>
            <person name="Robinson-Rechavi M."/>
            <person name="Bucao C."/>
            <person name="Bouchez O."/>
            <person name="Gislard M."/>
            <person name="Lluch J."/>
            <person name="Milhes M."/>
            <person name="Lampietro C."/>
            <person name="Lopez Roques C."/>
            <person name="Donnadieu C."/>
            <person name="Braasch I."/>
            <person name="Desvignes T."/>
            <person name="Postlethwait J."/>
            <person name="Bobe J."/>
            <person name="Wedekind C."/>
            <person name="Guiguen Y."/>
        </authorList>
    </citation>
    <scope>NUCLEOTIDE SEQUENCE [LARGE SCALE GENOMIC DNA]</scope>
    <source>
        <strain evidence="1">Cs_M1</strain>
        <tissue evidence="1">Blood</tissue>
    </source>
</reference>